<evidence type="ECO:0000259" key="5">
    <source>
        <dbReference type="Pfam" id="PF01408"/>
    </source>
</evidence>
<dbReference type="Gene3D" id="3.40.50.720">
    <property type="entry name" value="NAD(P)-binding Rossmann-like Domain"/>
    <property type="match status" value="1"/>
</dbReference>
<evidence type="ECO:0000256" key="1">
    <source>
        <dbReference type="ARBA" id="ARBA00010928"/>
    </source>
</evidence>
<comment type="similarity">
    <text evidence="1">Belongs to the Gfo/Idh/MocA family.</text>
</comment>
<evidence type="ECO:0000313" key="7">
    <source>
        <dbReference type="EMBL" id="QBR89519.1"/>
    </source>
</evidence>
<dbReference type="EMBL" id="CP038266">
    <property type="protein sequence ID" value="QBR89519.1"/>
    <property type="molecule type" value="Genomic_DNA"/>
</dbReference>
<feature type="domain" description="GFO/IDH/MocA-like oxidoreductase" evidence="6">
    <location>
        <begin position="159"/>
        <end position="277"/>
    </location>
</feature>
<feature type="domain" description="Gfo/Idh/MocA-like oxidoreductase N-terminal" evidence="5">
    <location>
        <begin position="25"/>
        <end position="132"/>
    </location>
</feature>
<protein>
    <submittedName>
        <fullName evidence="7">Gfo/Idh/MocA family oxidoreductase</fullName>
    </submittedName>
</protein>
<dbReference type="InterPro" id="IPR036291">
    <property type="entry name" value="NAD(P)-bd_dom_sf"/>
</dbReference>
<evidence type="ECO:0000256" key="4">
    <source>
        <dbReference type="SAM" id="MobiDB-lite"/>
    </source>
</evidence>
<dbReference type="Pfam" id="PF22725">
    <property type="entry name" value="GFO_IDH_MocA_C3"/>
    <property type="match status" value="1"/>
</dbReference>
<dbReference type="Gene3D" id="3.30.360.10">
    <property type="entry name" value="Dihydrodipicolinate Reductase, domain 2"/>
    <property type="match status" value="1"/>
</dbReference>
<evidence type="ECO:0000256" key="3">
    <source>
        <dbReference type="ARBA" id="ARBA00023027"/>
    </source>
</evidence>
<keyword evidence="2" id="KW-0560">Oxidoreductase</keyword>
<sequence>MRGRPGAGDVIPDSRPHVPPDPPGVGLIGAGAIARSAHLPAYARWRIPVVAIASRTPSSGRTLAGQFGIATVHDRVEDLLADPAVAVVDIATGPHGRVDLIAAAVAAGKHVLAQKPLVLEPHEADRLAEVLALAAARGIRVAGNMNARWAPPWRVATLLARAGEIGEVVGVTHLHDKPLPPLAGTPFDDVPHMLVNDYLAHWIDISRCWLEGSRVVSVAAHDSRVPGQPADAENPWQASIHIAVSSGATAAIRVVGDVRTGAGGCPFWIHGTAGTIRGSVLRGSDWVEIERDGERVSIEAEGEWFPDGFAGAMGELLTAVAEDREPENSAAHVLVSARLGMAAAASAANGGTPERPAGLELTRSAVRGGRGR</sequence>
<evidence type="ECO:0000313" key="8">
    <source>
        <dbReference type="Proteomes" id="UP000295748"/>
    </source>
</evidence>
<dbReference type="InterPro" id="IPR051317">
    <property type="entry name" value="Gfo/Idh/MocA_oxidoreduct"/>
</dbReference>
<proteinExistence type="inferred from homology"/>
<dbReference type="Pfam" id="PF01408">
    <property type="entry name" value="GFO_IDH_MocA"/>
    <property type="match status" value="1"/>
</dbReference>
<dbReference type="PANTHER" id="PTHR43708:SF5">
    <property type="entry name" value="CONSERVED EXPRESSED OXIDOREDUCTASE (EUROFUNG)-RELATED"/>
    <property type="match status" value="1"/>
</dbReference>
<evidence type="ECO:0000259" key="6">
    <source>
        <dbReference type="Pfam" id="PF22725"/>
    </source>
</evidence>
<feature type="region of interest" description="Disordered" evidence="4">
    <location>
        <begin position="1"/>
        <end position="23"/>
    </location>
</feature>
<dbReference type="Proteomes" id="UP000295748">
    <property type="component" value="Chromosome"/>
</dbReference>
<dbReference type="SUPFAM" id="SSF55347">
    <property type="entry name" value="Glyceraldehyde-3-phosphate dehydrogenase-like, C-terminal domain"/>
    <property type="match status" value="1"/>
</dbReference>
<accession>A0ABX5STN6</accession>
<dbReference type="InterPro" id="IPR055170">
    <property type="entry name" value="GFO_IDH_MocA-like_dom"/>
</dbReference>
<name>A0ABX5STN6_9MICO</name>
<gene>
    <name evidence="7" type="ORF">E4K62_13035</name>
</gene>
<reference evidence="7 8" key="1">
    <citation type="submission" date="2019-03" db="EMBL/GenBank/DDBJ databases">
        <authorList>
            <person name="Dong K."/>
        </authorList>
    </citation>
    <scope>NUCLEOTIDE SEQUENCE [LARGE SCALE GENOMIC DNA]</scope>
    <source>
        <strain evidence="8">dk512</strain>
    </source>
</reference>
<keyword evidence="8" id="KW-1185">Reference proteome</keyword>
<dbReference type="PANTHER" id="PTHR43708">
    <property type="entry name" value="CONSERVED EXPRESSED OXIDOREDUCTASE (EUROFUNG)"/>
    <property type="match status" value="1"/>
</dbReference>
<dbReference type="InterPro" id="IPR000683">
    <property type="entry name" value="Gfo/Idh/MocA-like_OxRdtase_N"/>
</dbReference>
<keyword evidence="3" id="KW-0520">NAD</keyword>
<feature type="region of interest" description="Disordered" evidence="4">
    <location>
        <begin position="346"/>
        <end position="372"/>
    </location>
</feature>
<dbReference type="SUPFAM" id="SSF51735">
    <property type="entry name" value="NAD(P)-binding Rossmann-fold domains"/>
    <property type="match status" value="1"/>
</dbReference>
<evidence type="ECO:0000256" key="2">
    <source>
        <dbReference type="ARBA" id="ARBA00023002"/>
    </source>
</evidence>
<organism evidence="7 8">
    <name type="scientific">Microbacterium wangchenii</name>
    <dbReference type="NCBI Taxonomy" id="2541726"/>
    <lineage>
        <taxon>Bacteria</taxon>
        <taxon>Bacillati</taxon>
        <taxon>Actinomycetota</taxon>
        <taxon>Actinomycetes</taxon>
        <taxon>Micrococcales</taxon>
        <taxon>Microbacteriaceae</taxon>
        <taxon>Microbacterium</taxon>
    </lineage>
</organism>